<dbReference type="GO" id="GO:0005525">
    <property type="term" value="F:GTP binding"/>
    <property type="evidence" value="ECO:0007669"/>
    <property type="project" value="InterPro"/>
</dbReference>
<dbReference type="AlphaFoldDB" id="A1SWN0"/>
<dbReference type="PANTHER" id="PTHR42714">
    <property type="entry name" value="TRNA MODIFICATION GTPASE GTPBP3"/>
    <property type="match status" value="1"/>
</dbReference>
<keyword evidence="2" id="KW-0812">Transmembrane</keyword>
<dbReference type="GO" id="GO:0016787">
    <property type="term" value="F:hydrolase activity"/>
    <property type="evidence" value="ECO:0007669"/>
    <property type="project" value="UniProtKB-KW"/>
</dbReference>
<dbReference type="GO" id="GO:0002098">
    <property type="term" value="P:tRNA wobble uridine modification"/>
    <property type="evidence" value="ECO:0007669"/>
    <property type="project" value="TreeGrafter"/>
</dbReference>
<dbReference type="HOGENOM" id="CLU_028661_0_0_6"/>
<evidence type="ECO:0000259" key="3">
    <source>
        <dbReference type="Pfam" id="PF01926"/>
    </source>
</evidence>
<proteinExistence type="predicted"/>
<evidence type="ECO:0000256" key="2">
    <source>
        <dbReference type="SAM" id="Phobius"/>
    </source>
</evidence>
<dbReference type="STRING" id="357804.Ping_2152"/>
<keyword evidence="5" id="KW-1185">Reference proteome</keyword>
<evidence type="ECO:0000313" key="4">
    <source>
        <dbReference type="EMBL" id="ABM03895.1"/>
    </source>
</evidence>
<dbReference type="SUPFAM" id="SSF52540">
    <property type="entry name" value="P-loop containing nucleoside triphosphate hydrolases"/>
    <property type="match status" value="1"/>
</dbReference>
<dbReference type="OrthoDB" id="238366at2"/>
<dbReference type="eggNOG" id="COG3596">
    <property type="taxonomic scope" value="Bacteria"/>
</dbReference>
<dbReference type="InterPro" id="IPR027417">
    <property type="entry name" value="P-loop_NTPase"/>
</dbReference>
<evidence type="ECO:0000313" key="5">
    <source>
        <dbReference type="Proteomes" id="UP000000639"/>
    </source>
</evidence>
<keyword evidence="2" id="KW-1133">Transmembrane helix</keyword>
<dbReference type="Pfam" id="PF01926">
    <property type="entry name" value="MMR_HSR1"/>
    <property type="match status" value="1"/>
</dbReference>
<dbReference type="PANTHER" id="PTHR42714:SF2">
    <property type="entry name" value="TRNA MODIFICATION GTPASE GTPBP3, MITOCHONDRIAL"/>
    <property type="match status" value="1"/>
</dbReference>
<organism evidence="4 5">
    <name type="scientific">Psychromonas ingrahamii (strain DSM 17664 / CCUG 51855 / 37)</name>
    <dbReference type="NCBI Taxonomy" id="357804"/>
    <lineage>
        <taxon>Bacteria</taxon>
        <taxon>Pseudomonadati</taxon>
        <taxon>Pseudomonadota</taxon>
        <taxon>Gammaproteobacteria</taxon>
        <taxon>Alteromonadales</taxon>
        <taxon>Psychromonadaceae</taxon>
        <taxon>Psychromonas</taxon>
    </lineage>
</organism>
<dbReference type="EMBL" id="CP000510">
    <property type="protein sequence ID" value="ABM03895.1"/>
    <property type="molecule type" value="Genomic_DNA"/>
</dbReference>
<reference evidence="4 5" key="1">
    <citation type="submission" date="2007-01" db="EMBL/GenBank/DDBJ databases">
        <title>Complete sequence of Psychromonas ingrahamii 37.</title>
        <authorList>
            <consortium name="US DOE Joint Genome Institute"/>
            <person name="Copeland A."/>
            <person name="Lucas S."/>
            <person name="Lapidus A."/>
            <person name="Barry K."/>
            <person name="Detter J.C."/>
            <person name="Glavina del Rio T."/>
            <person name="Hammon N."/>
            <person name="Israni S."/>
            <person name="Dalin E."/>
            <person name="Tice H."/>
            <person name="Pitluck S."/>
            <person name="Thompson L.S."/>
            <person name="Brettin T."/>
            <person name="Bruce D."/>
            <person name="Han C."/>
            <person name="Tapia R."/>
            <person name="Schmutz J."/>
            <person name="Larimer F."/>
            <person name="Land M."/>
            <person name="Hauser L."/>
            <person name="Kyrpides N."/>
            <person name="Ivanova N."/>
            <person name="Staley J."/>
            <person name="Richardson P."/>
        </authorList>
    </citation>
    <scope>NUCLEOTIDE SEQUENCE [LARGE SCALE GENOMIC DNA]</scope>
    <source>
        <strain evidence="4 5">37</strain>
    </source>
</reference>
<dbReference type="KEGG" id="pin:Ping_2152"/>
<name>A1SWN0_PSYIN</name>
<dbReference type="Gene3D" id="3.40.50.300">
    <property type="entry name" value="P-loop containing nucleotide triphosphate hydrolases"/>
    <property type="match status" value="1"/>
</dbReference>
<sequence length="523" mass="58505">MNKIKDLFLLLSELSGGRWGIAVISAVLPMLAMMGFGLFLAIKYDYILALSLIIALSTLIISLPLFLLSRVSNSKHQENTVAADGTVEEGLVKASADWSQNEMLIWARVKLYSRELLAENNEWSNLDSAGIKILEFIALEFDKEALNFSLPEGLKVFEEVSKRYRKLLDKYGLAIEALKISHLKAGYDAYDKYGEIGEKAINIAIWANHAKNAYLNPSKFAIDLLNQQSTSGMTKGFFEDMQLKAKQALLDEVSCVAIDLYSGRFSFDEENLSASTVADKDQQRMVSELEPIRIVMVGQTNAGKSSIINVLKNELVAEVDILPSTKGATVYTAMLNDAEVRIVDLHGLNGDEKKETLMLLEMTHADLIVWVLKANQPARDLDKKLKAKFDDFYLYAKHISRKKPAVICVVNQVDKLKPVSEWQPPYNLDDPTTVKAKIISQAVAYNHKLLMPDSILALSIALNKKSFNIEKLKQVISQKIANASNVQRNRQRVEAIYKGVGIKKQFGRVVNSSKKLTWSILTK</sequence>
<keyword evidence="1" id="KW-0378">Hydrolase</keyword>
<dbReference type="GO" id="GO:0030488">
    <property type="term" value="P:tRNA methylation"/>
    <property type="evidence" value="ECO:0007669"/>
    <property type="project" value="TreeGrafter"/>
</dbReference>
<keyword evidence="2" id="KW-0472">Membrane</keyword>
<accession>A1SWN0</accession>
<feature type="transmembrane region" description="Helical" evidence="2">
    <location>
        <begin position="46"/>
        <end position="68"/>
    </location>
</feature>
<feature type="domain" description="G" evidence="3">
    <location>
        <begin position="293"/>
        <end position="389"/>
    </location>
</feature>
<protein>
    <submittedName>
        <fullName evidence="4">GTP-binding protein, HSR1-related protein</fullName>
    </submittedName>
</protein>
<dbReference type="CDD" id="cd00882">
    <property type="entry name" value="Ras_like_GTPase"/>
    <property type="match status" value="1"/>
</dbReference>
<gene>
    <name evidence="4" type="ordered locus">Ping_2152</name>
</gene>
<feature type="transmembrane region" description="Helical" evidence="2">
    <location>
        <begin position="21"/>
        <end position="40"/>
    </location>
</feature>
<dbReference type="RefSeq" id="WP_011770455.1">
    <property type="nucleotide sequence ID" value="NC_008709.1"/>
</dbReference>
<dbReference type="GO" id="GO:0005829">
    <property type="term" value="C:cytosol"/>
    <property type="evidence" value="ECO:0007669"/>
    <property type="project" value="TreeGrafter"/>
</dbReference>
<evidence type="ECO:0000256" key="1">
    <source>
        <dbReference type="ARBA" id="ARBA00022801"/>
    </source>
</evidence>
<dbReference type="InterPro" id="IPR006073">
    <property type="entry name" value="GTP-bd"/>
</dbReference>
<dbReference type="Proteomes" id="UP000000639">
    <property type="component" value="Chromosome"/>
</dbReference>